<dbReference type="SUPFAM" id="SSF51412">
    <property type="entry name" value="Inosine monophosphate dehydrogenase (IMPDH)"/>
    <property type="match status" value="1"/>
</dbReference>
<dbReference type="PANTHER" id="PTHR42747">
    <property type="entry name" value="NITRONATE MONOOXYGENASE-RELATED"/>
    <property type="match status" value="1"/>
</dbReference>
<dbReference type="InterPro" id="IPR013785">
    <property type="entry name" value="Aldolase_TIM"/>
</dbReference>
<keyword evidence="9" id="KW-1185">Reference proteome</keyword>
<comment type="function">
    <text evidence="1">Nitronate monooxygenase that uses molecular oxygen to catalyze the oxidative denitrification of alkyl nitronates. Acts on propionate 3-nitronate (P3N), the presumed physiological substrate. Probably functions in the detoxification of P3N, a metabolic poison produced by plants and fungi as a defense mechanism.</text>
</comment>
<keyword evidence="4" id="KW-0285">Flavoprotein</keyword>
<dbReference type="CDD" id="cd04730">
    <property type="entry name" value="NPD_like"/>
    <property type="match status" value="1"/>
</dbReference>
<dbReference type="Pfam" id="PF03060">
    <property type="entry name" value="NMO"/>
    <property type="match status" value="1"/>
</dbReference>
<evidence type="ECO:0000256" key="5">
    <source>
        <dbReference type="ARBA" id="ARBA00022643"/>
    </source>
</evidence>
<protein>
    <recommendedName>
        <fullName evidence="3">Probable nitronate monooxygenase</fullName>
    </recommendedName>
</protein>
<reference evidence="8 9" key="1">
    <citation type="submission" date="2021-03" db="EMBL/GenBank/DDBJ databases">
        <title>Genomic Encyclopedia of Type Strains, Phase IV (KMG-IV): sequencing the most valuable type-strain genomes for metagenomic binning, comparative biology and taxonomic classification.</title>
        <authorList>
            <person name="Goeker M."/>
        </authorList>
    </citation>
    <scope>NUCLEOTIDE SEQUENCE [LARGE SCALE GENOMIC DNA]</scope>
    <source>
        <strain evidence="8 9">DSM 21085</strain>
    </source>
</reference>
<dbReference type="GO" id="GO:0018580">
    <property type="term" value="F:nitronate monooxygenase activity"/>
    <property type="evidence" value="ECO:0007669"/>
    <property type="project" value="UniProtKB-EC"/>
</dbReference>
<comment type="caution">
    <text evidence="8">The sequence shown here is derived from an EMBL/GenBank/DDBJ whole genome shotgun (WGS) entry which is preliminary data.</text>
</comment>
<evidence type="ECO:0000256" key="1">
    <source>
        <dbReference type="ARBA" id="ARBA00003535"/>
    </source>
</evidence>
<dbReference type="RefSeq" id="WP_209478814.1">
    <property type="nucleotide sequence ID" value="NZ_JAGGKK010000001.1"/>
</dbReference>
<evidence type="ECO:0000256" key="6">
    <source>
        <dbReference type="ARBA" id="ARBA00023002"/>
    </source>
</evidence>
<dbReference type="Gene3D" id="3.20.20.70">
    <property type="entry name" value="Aldolase class I"/>
    <property type="match status" value="1"/>
</dbReference>
<evidence type="ECO:0000256" key="4">
    <source>
        <dbReference type="ARBA" id="ARBA00022630"/>
    </source>
</evidence>
<keyword evidence="6 8" id="KW-0560">Oxidoreductase</keyword>
<dbReference type="Proteomes" id="UP001519328">
    <property type="component" value="Unassembled WGS sequence"/>
</dbReference>
<keyword evidence="7 8" id="KW-0503">Monooxygenase</keyword>
<name>A0ABS4H8B0_9BACI</name>
<proteinExistence type="inferred from homology"/>
<keyword evidence="5" id="KW-0288">FMN</keyword>
<dbReference type="EMBL" id="JAGGKK010000001">
    <property type="protein sequence ID" value="MBP1947152.1"/>
    <property type="molecule type" value="Genomic_DNA"/>
</dbReference>
<evidence type="ECO:0000256" key="2">
    <source>
        <dbReference type="ARBA" id="ARBA00009881"/>
    </source>
</evidence>
<organism evidence="8 9">
    <name type="scientific">Virgibacillus litoralis</name>
    <dbReference type="NCBI Taxonomy" id="578221"/>
    <lineage>
        <taxon>Bacteria</taxon>
        <taxon>Bacillati</taxon>
        <taxon>Bacillota</taxon>
        <taxon>Bacilli</taxon>
        <taxon>Bacillales</taxon>
        <taxon>Bacillaceae</taxon>
        <taxon>Virgibacillus</taxon>
    </lineage>
</organism>
<dbReference type="InterPro" id="IPR004136">
    <property type="entry name" value="NMO"/>
</dbReference>
<dbReference type="PANTHER" id="PTHR42747:SF4">
    <property type="entry name" value="BLR1330 PROTEIN"/>
    <property type="match status" value="1"/>
</dbReference>
<evidence type="ECO:0000313" key="9">
    <source>
        <dbReference type="Proteomes" id="UP001519328"/>
    </source>
</evidence>
<evidence type="ECO:0000256" key="3">
    <source>
        <dbReference type="ARBA" id="ARBA00013457"/>
    </source>
</evidence>
<gene>
    <name evidence="8" type="ORF">J2Z82_000075</name>
</gene>
<evidence type="ECO:0000256" key="7">
    <source>
        <dbReference type="ARBA" id="ARBA00023033"/>
    </source>
</evidence>
<comment type="similarity">
    <text evidence="2">Belongs to the nitronate monooxygenase family. NMO class I subfamily.</text>
</comment>
<sequence>MQTEAVKQLKQSMKLPVIMAPMFLVSNPKMIINACASGIIGSFPALNARTSDDLEEWMHQISTELKEIKSKNPDKTVAPWAINLIVHRSNKRYEEDLALIEKYQPPIVITSLGDPSVVVKVVHEYGGFVLSDVINVKFAKKAIEKGTDGLVLVASGAGGHAGVLNPFAFLHEVKEFWDGPIVLAGGMSKGEDILAAEVLGADFVYMGSRFIPSAESSAVEDYKTMIIDSSIDDILYTDTFSGVNANYLIPSIRKAGLDPDNLREKEEINFDKLNNSKAKAWKDIWGAGQGIGAINKIQSVSQIVDELQLSYEEAKAGVVRHDK</sequence>
<accession>A0ABS4H8B0</accession>
<evidence type="ECO:0000313" key="8">
    <source>
        <dbReference type="EMBL" id="MBP1947152.1"/>
    </source>
</evidence>